<keyword evidence="9" id="KW-1185">Reference proteome</keyword>
<keyword evidence="2 7" id="KW-0285">Flavoprotein</keyword>
<dbReference type="InParanoid" id="B9GVH6"/>
<evidence type="ECO:0000256" key="6">
    <source>
        <dbReference type="ARBA" id="ARBA00023033"/>
    </source>
</evidence>
<keyword evidence="6 7" id="KW-0503">Monooxygenase</keyword>
<evidence type="ECO:0000256" key="5">
    <source>
        <dbReference type="ARBA" id="ARBA00023002"/>
    </source>
</evidence>
<dbReference type="AlphaFoldDB" id="B9GVH6"/>
<dbReference type="InterPro" id="IPR050346">
    <property type="entry name" value="FMO-like"/>
</dbReference>
<dbReference type="Proteomes" id="UP000006729">
    <property type="component" value="Chromosome 3"/>
</dbReference>
<protein>
    <recommendedName>
        <fullName evidence="7">Flavin-containing monooxygenase</fullName>
        <ecNumber evidence="7">1.-.-.-</ecNumber>
    </recommendedName>
</protein>
<dbReference type="GO" id="GO:0050660">
    <property type="term" value="F:flavin adenine dinucleotide binding"/>
    <property type="evidence" value="ECO:0007669"/>
    <property type="project" value="InterPro"/>
</dbReference>
<dbReference type="InterPro" id="IPR036188">
    <property type="entry name" value="FAD/NAD-bd_sf"/>
</dbReference>
<dbReference type="eggNOG" id="KOG1399">
    <property type="taxonomic scope" value="Eukaryota"/>
</dbReference>
<reference evidence="8 9" key="1">
    <citation type="journal article" date="2006" name="Science">
        <title>The genome of black cottonwood, Populus trichocarpa (Torr. &amp; Gray).</title>
        <authorList>
            <person name="Tuskan G.A."/>
            <person name="Difazio S."/>
            <person name="Jansson S."/>
            <person name="Bohlmann J."/>
            <person name="Grigoriev I."/>
            <person name="Hellsten U."/>
            <person name="Putnam N."/>
            <person name="Ralph S."/>
            <person name="Rombauts S."/>
            <person name="Salamov A."/>
            <person name="Schein J."/>
            <person name="Sterck L."/>
            <person name="Aerts A."/>
            <person name="Bhalerao R.R."/>
            <person name="Bhalerao R.P."/>
            <person name="Blaudez D."/>
            <person name="Boerjan W."/>
            <person name="Brun A."/>
            <person name="Brunner A."/>
            <person name="Busov V."/>
            <person name="Campbell M."/>
            <person name="Carlson J."/>
            <person name="Chalot M."/>
            <person name="Chapman J."/>
            <person name="Chen G.L."/>
            <person name="Cooper D."/>
            <person name="Coutinho P.M."/>
            <person name="Couturier J."/>
            <person name="Covert S."/>
            <person name="Cronk Q."/>
            <person name="Cunningham R."/>
            <person name="Davis J."/>
            <person name="Degroeve S."/>
            <person name="Dejardin A."/>
            <person name="Depamphilis C."/>
            <person name="Detter J."/>
            <person name="Dirks B."/>
            <person name="Dubchak I."/>
            <person name="Duplessis S."/>
            <person name="Ehlting J."/>
            <person name="Ellis B."/>
            <person name="Gendler K."/>
            <person name="Goodstein D."/>
            <person name="Gribskov M."/>
            <person name="Grimwood J."/>
            <person name="Groover A."/>
            <person name="Gunter L."/>
            <person name="Hamberger B."/>
            <person name="Heinze B."/>
            <person name="Helariutta Y."/>
            <person name="Henrissat B."/>
            <person name="Holligan D."/>
            <person name="Holt R."/>
            <person name="Huang W."/>
            <person name="Islam-Faridi N."/>
            <person name="Jones S."/>
            <person name="Jones-Rhoades M."/>
            <person name="Jorgensen R."/>
            <person name="Joshi C."/>
            <person name="Kangasjarvi J."/>
            <person name="Karlsson J."/>
            <person name="Kelleher C."/>
            <person name="Kirkpatrick R."/>
            <person name="Kirst M."/>
            <person name="Kohler A."/>
            <person name="Kalluri U."/>
            <person name="Larimer F."/>
            <person name="Leebens-Mack J."/>
            <person name="Leple J.C."/>
            <person name="Locascio P."/>
            <person name="Lou Y."/>
            <person name="Lucas S."/>
            <person name="Martin F."/>
            <person name="Montanini B."/>
            <person name="Napoli C."/>
            <person name="Nelson D.R."/>
            <person name="Nelson C."/>
            <person name="Nieminen K."/>
            <person name="Nilsson O."/>
            <person name="Pereda V."/>
            <person name="Peter G."/>
            <person name="Philippe R."/>
            <person name="Pilate G."/>
            <person name="Poliakov A."/>
            <person name="Razumovskaya J."/>
            <person name="Richardson P."/>
            <person name="Rinaldi C."/>
            <person name="Ritland K."/>
            <person name="Rouze P."/>
            <person name="Ryaboy D."/>
            <person name="Schmutz J."/>
            <person name="Schrader J."/>
            <person name="Segerman B."/>
            <person name="Shin H."/>
            <person name="Siddiqui A."/>
            <person name="Sterky F."/>
            <person name="Terry A."/>
            <person name="Tsai C.J."/>
            <person name="Uberbacher E."/>
            <person name="Unneberg P."/>
            <person name="Vahala J."/>
            <person name="Wall K."/>
            <person name="Wessler S."/>
            <person name="Yang G."/>
            <person name="Yin T."/>
            <person name="Douglas C."/>
            <person name="Marra M."/>
            <person name="Sandberg G."/>
            <person name="Van de Peer Y."/>
            <person name="Rokhsar D."/>
        </authorList>
    </citation>
    <scope>NUCLEOTIDE SEQUENCE [LARGE SCALE GENOMIC DNA]</scope>
    <source>
        <strain evidence="9">cv. Nisqually</strain>
    </source>
</reference>
<dbReference type="STRING" id="3694.B9GVH6"/>
<evidence type="ECO:0000256" key="2">
    <source>
        <dbReference type="ARBA" id="ARBA00022630"/>
    </source>
</evidence>
<sequence length="206" mass="22836">MLELEFGPENLFQLYFSFASFSGINLWPGKQIHCHNYRTPEPFRNRVVVLIGSSMSAADLSIEIAEVAREVHIASRSVADETYEKQPGHDNLWLHSMVESASGDGTVVFRFGSAVVADIILHCTGMFFLPSLAPGLSFVGIPWKAVPFPMSEFQSKWIAGVLSGRFVLPSPEHMMDDVKAFYSTLEGEASGIPKHYTRKMLDSGGY</sequence>
<organism evidence="8 9">
    <name type="scientific">Populus trichocarpa</name>
    <name type="common">Western balsam poplar</name>
    <name type="synonym">Populus balsamifera subsp. trichocarpa</name>
    <dbReference type="NCBI Taxonomy" id="3694"/>
    <lineage>
        <taxon>Eukaryota</taxon>
        <taxon>Viridiplantae</taxon>
        <taxon>Streptophyta</taxon>
        <taxon>Embryophyta</taxon>
        <taxon>Tracheophyta</taxon>
        <taxon>Spermatophyta</taxon>
        <taxon>Magnoliopsida</taxon>
        <taxon>eudicotyledons</taxon>
        <taxon>Gunneridae</taxon>
        <taxon>Pentapetalae</taxon>
        <taxon>rosids</taxon>
        <taxon>fabids</taxon>
        <taxon>Malpighiales</taxon>
        <taxon>Salicaceae</taxon>
        <taxon>Saliceae</taxon>
        <taxon>Populus</taxon>
    </lineage>
</organism>
<evidence type="ECO:0000256" key="1">
    <source>
        <dbReference type="ARBA" id="ARBA00009183"/>
    </source>
</evidence>
<proteinExistence type="inferred from homology"/>
<evidence type="ECO:0000313" key="8">
    <source>
        <dbReference type="EMBL" id="PNT44974.1"/>
    </source>
</evidence>
<dbReference type="FunFam" id="3.50.50.60:FF:000099">
    <property type="entry name" value="Flavin-containing monooxygenase"/>
    <property type="match status" value="1"/>
</dbReference>
<dbReference type="EMBL" id="CM009292">
    <property type="protein sequence ID" value="PNT44974.1"/>
    <property type="molecule type" value="Genomic_DNA"/>
</dbReference>
<comment type="similarity">
    <text evidence="1 7">Belongs to the FMO family.</text>
</comment>
<dbReference type="Gene3D" id="3.50.50.60">
    <property type="entry name" value="FAD/NAD(P)-binding domain"/>
    <property type="match status" value="1"/>
</dbReference>
<keyword evidence="4" id="KW-0521">NADP</keyword>
<dbReference type="EC" id="1.-.-.-" evidence="7"/>
<dbReference type="InterPro" id="IPR020946">
    <property type="entry name" value="Flavin_mOase-like"/>
</dbReference>
<dbReference type="GO" id="GO:0004497">
    <property type="term" value="F:monooxygenase activity"/>
    <property type="evidence" value="ECO:0000318"/>
    <property type="project" value="GO_Central"/>
</dbReference>
<dbReference type="GO" id="GO:0004499">
    <property type="term" value="F:N,N-dimethylaniline monooxygenase activity"/>
    <property type="evidence" value="ECO:0007669"/>
    <property type="project" value="InterPro"/>
</dbReference>
<dbReference type="Pfam" id="PF00743">
    <property type="entry name" value="FMO-like"/>
    <property type="match status" value="1"/>
</dbReference>
<gene>
    <name evidence="8" type="ORF">POPTR_003G112100</name>
</gene>
<dbReference type="GO" id="GO:0050661">
    <property type="term" value="F:NADP binding"/>
    <property type="evidence" value="ECO:0007669"/>
    <property type="project" value="InterPro"/>
</dbReference>
<keyword evidence="3 7" id="KW-0274">FAD</keyword>
<dbReference type="PANTHER" id="PTHR23023">
    <property type="entry name" value="DIMETHYLANILINE MONOOXYGENASE"/>
    <property type="match status" value="1"/>
</dbReference>
<evidence type="ECO:0000313" key="9">
    <source>
        <dbReference type="Proteomes" id="UP000006729"/>
    </source>
</evidence>
<comment type="cofactor">
    <cofactor evidence="7">
        <name>FAD</name>
        <dbReference type="ChEBI" id="CHEBI:57692"/>
    </cofactor>
</comment>
<evidence type="ECO:0000256" key="7">
    <source>
        <dbReference type="RuleBase" id="RU361177"/>
    </source>
</evidence>
<name>B9GVH6_POPTR</name>
<dbReference type="HOGENOM" id="CLU_1333873_0_0_1"/>
<evidence type="ECO:0000256" key="3">
    <source>
        <dbReference type="ARBA" id="ARBA00022827"/>
    </source>
</evidence>
<keyword evidence="5 7" id="KW-0560">Oxidoreductase</keyword>
<accession>B9GVH6</accession>
<evidence type="ECO:0000256" key="4">
    <source>
        <dbReference type="ARBA" id="ARBA00022857"/>
    </source>
</evidence>
<dbReference type="SUPFAM" id="SSF51905">
    <property type="entry name" value="FAD/NAD(P)-binding domain"/>
    <property type="match status" value="2"/>
</dbReference>